<accession>A0AAW0QH39</accession>
<keyword evidence="2" id="KW-0812">Transmembrane</keyword>
<gene>
    <name evidence="4" type="ORF">PG999_014032</name>
</gene>
<keyword evidence="2" id="KW-0472">Membrane</keyword>
<reference evidence="4 5" key="1">
    <citation type="submission" date="2023-01" db="EMBL/GenBank/DDBJ databases">
        <title>Analysis of 21 Apiospora genomes using comparative genomics revels a genus with tremendous synthesis potential of carbohydrate active enzymes and secondary metabolites.</title>
        <authorList>
            <person name="Sorensen T."/>
        </authorList>
    </citation>
    <scope>NUCLEOTIDE SEQUENCE [LARGE SCALE GENOMIC DNA]</scope>
    <source>
        <strain evidence="4 5">CBS 117206</strain>
    </source>
</reference>
<comment type="caution">
    <text evidence="4">The sequence shown here is derived from an EMBL/GenBank/DDBJ whole genome shotgun (WGS) entry which is preliminary data.</text>
</comment>
<dbReference type="EMBL" id="JAQQWP010000011">
    <property type="protein sequence ID" value="KAK8096010.1"/>
    <property type="molecule type" value="Genomic_DNA"/>
</dbReference>
<organism evidence="4 5">
    <name type="scientific">Apiospora kogelbergensis</name>
    <dbReference type="NCBI Taxonomy" id="1337665"/>
    <lineage>
        <taxon>Eukaryota</taxon>
        <taxon>Fungi</taxon>
        <taxon>Dikarya</taxon>
        <taxon>Ascomycota</taxon>
        <taxon>Pezizomycotina</taxon>
        <taxon>Sordariomycetes</taxon>
        <taxon>Xylariomycetidae</taxon>
        <taxon>Amphisphaeriales</taxon>
        <taxon>Apiosporaceae</taxon>
        <taxon>Apiospora</taxon>
    </lineage>
</organism>
<sequence length="364" mass="39461">MNQQTGLRLMRAQHSLLRNCRSSQCGPKQTHQAATAAVLSLRRHASNSTAASAAAAAKTSKPETEAVITPLDASTVSSPKAKTFDPDVDISATLNPPASTRPPPLDLPTREPDASMFSYYYKLGKAYMAFYKTGLKAIYTNRKLLSEVNHVFQGPPGLAKQPAGSSPIAPTRAAVLLRERTSHDLARLPVFGVLVLVAGEFTPLLVLLFPTLTPLTCRIPKQTAKLREKAQRRREASLWNLRHVAADDAAGIARVAPGHVARSLNLGLALWDKMGVDLPFVQTRVQRAVRRIVADDFRIRDGGGVGGLVDEEVVMACEDRAMDVAAHDSKALRKKLAKWIGETTAKDEAAGEAAIQTILLRREN</sequence>
<keyword evidence="5" id="KW-1185">Reference proteome</keyword>
<feature type="transmembrane region" description="Helical" evidence="2">
    <location>
        <begin position="188"/>
        <end position="209"/>
    </location>
</feature>
<name>A0AAW0QH39_9PEZI</name>
<evidence type="ECO:0000256" key="2">
    <source>
        <dbReference type="SAM" id="Phobius"/>
    </source>
</evidence>
<dbReference type="Pfam" id="PF07766">
    <property type="entry name" value="LETM1_RBD"/>
    <property type="match status" value="1"/>
</dbReference>
<protein>
    <submittedName>
        <fullName evidence="4">Letm1-like protein</fullName>
    </submittedName>
</protein>
<evidence type="ECO:0000259" key="3">
    <source>
        <dbReference type="Pfam" id="PF07766"/>
    </source>
</evidence>
<evidence type="ECO:0000313" key="4">
    <source>
        <dbReference type="EMBL" id="KAK8096010.1"/>
    </source>
</evidence>
<feature type="domain" description="Letm1 RBD" evidence="3">
    <location>
        <begin position="280"/>
        <end position="341"/>
    </location>
</feature>
<evidence type="ECO:0000313" key="5">
    <source>
        <dbReference type="Proteomes" id="UP001392437"/>
    </source>
</evidence>
<dbReference type="AlphaFoldDB" id="A0AAW0QH39"/>
<proteinExistence type="predicted"/>
<feature type="region of interest" description="Disordered" evidence="1">
    <location>
        <begin position="75"/>
        <end position="109"/>
    </location>
</feature>
<dbReference type="InterPro" id="IPR033122">
    <property type="entry name" value="LETM1-like_RBD"/>
</dbReference>
<evidence type="ECO:0000256" key="1">
    <source>
        <dbReference type="SAM" id="MobiDB-lite"/>
    </source>
</evidence>
<dbReference type="Proteomes" id="UP001392437">
    <property type="component" value="Unassembled WGS sequence"/>
</dbReference>
<dbReference type="GO" id="GO:0043022">
    <property type="term" value="F:ribosome binding"/>
    <property type="evidence" value="ECO:0007669"/>
    <property type="project" value="InterPro"/>
</dbReference>
<keyword evidence="2" id="KW-1133">Transmembrane helix</keyword>